<feature type="region of interest" description="Disordered" evidence="2">
    <location>
        <begin position="820"/>
        <end position="852"/>
    </location>
</feature>
<dbReference type="GO" id="GO:1905244">
    <property type="term" value="P:regulation of modification of synaptic structure"/>
    <property type="evidence" value="ECO:0007669"/>
    <property type="project" value="TreeGrafter"/>
</dbReference>
<feature type="compositionally biased region" description="Polar residues" evidence="2">
    <location>
        <begin position="677"/>
        <end position="688"/>
    </location>
</feature>
<dbReference type="PANTHER" id="PTHR18978:SF1">
    <property type="entry name" value="GRIP1-ASSOCIATED PROTEIN 1"/>
    <property type="match status" value="1"/>
</dbReference>
<protein>
    <submittedName>
        <fullName evidence="3">GRIP1-associated protein 1</fullName>
    </submittedName>
</protein>
<dbReference type="GO" id="GO:0099152">
    <property type="term" value="P:regulation of neurotransmitter receptor transport, endosome to postsynaptic membrane"/>
    <property type="evidence" value="ECO:0007669"/>
    <property type="project" value="TreeGrafter"/>
</dbReference>
<organism evidence="3 4">
    <name type="scientific">Mizuhopecten yessoensis</name>
    <name type="common">Japanese scallop</name>
    <name type="synonym">Patinopecten yessoensis</name>
    <dbReference type="NCBI Taxonomy" id="6573"/>
    <lineage>
        <taxon>Eukaryota</taxon>
        <taxon>Metazoa</taxon>
        <taxon>Spiralia</taxon>
        <taxon>Lophotrochozoa</taxon>
        <taxon>Mollusca</taxon>
        <taxon>Bivalvia</taxon>
        <taxon>Autobranchia</taxon>
        <taxon>Pteriomorphia</taxon>
        <taxon>Pectinida</taxon>
        <taxon>Pectinoidea</taxon>
        <taxon>Pectinidae</taxon>
        <taxon>Mizuhopecten</taxon>
    </lineage>
</organism>
<dbReference type="GO" id="GO:0098837">
    <property type="term" value="C:postsynaptic recycling endosome"/>
    <property type="evidence" value="ECO:0007669"/>
    <property type="project" value="TreeGrafter"/>
</dbReference>
<feature type="compositionally biased region" description="Polar residues" evidence="2">
    <location>
        <begin position="633"/>
        <end position="642"/>
    </location>
</feature>
<dbReference type="GO" id="GO:0099158">
    <property type="term" value="P:regulation of recycling endosome localization within postsynapse"/>
    <property type="evidence" value="ECO:0007669"/>
    <property type="project" value="TreeGrafter"/>
</dbReference>
<dbReference type="GO" id="GO:0098887">
    <property type="term" value="P:neurotransmitter receptor transport, endosome to postsynaptic membrane"/>
    <property type="evidence" value="ECO:0007669"/>
    <property type="project" value="TreeGrafter"/>
</dbReference>
<feature type="region of interest" description="Disordered" evidence="2">
    <location>
        <begin position="297"/>
        <end position="320"/>
    </location>
</feature>
<name>A0A210R7C1_MIZYE</name>
<accession>A0A210R7C1</accession>
<dbReference type="InterPro" id="IPR026204">
    <property type="entry name" value="GRIPAP1"/>
</dbReference>
<evidence type="ECO:0000313" key="4">
    <source>
        <dbReference type="Proteomes" id="UP000242188"/>
    </source>
</evidence>
<keyword evidence="1" id="KW-0175">Coiled coil</keyword>
<feature type="compositionally biased region" description="Low complexity" evidence="2">
    <location>
        <begin position="663"/>
        <end position="672"/>
    </location>
</feature>
<sequence length="852" mass="97782">MASSLSEEEFHRMQLQLIDLRTVNYELEGKCKKQEREISIGVEKTDQLAKDLQKANKAIQKSKKAKDVEILLQENDTLQRKLESQEDDFRLQNETLMAELTTLVAANEDLEKKVKSGRGPDVADSLNASTISETDDEIRHLKAQNAALQKNLTAYKEKYERQMALLSPPSSPEKSSEQSDAESQPMIREDPSEGTVQQDGMSPQKPAENKPPVNHMSVTGDLSSEINDLMLNLDTEMEEKRILKDQLTNLEKNFKEKISAKQDELDKLSEKLKKKQESYNQLQVEKEQLFRELSNKTEEFQSARDRDQKYYTDQVSRHQQDAEKLKQALDEKEKSSHNTIAGLQRRMASLQQQVDAASIVGNQQLQEETTKHRQQIEGLLAQVASLQQSGDDLTVQLEASKQACQETLEQLYAVQKDRDTRIQEWQEANKIAEKRKSMLDELANTYQRDNASHQDKLRQQEEAHDTEITALQAKLVTEQGQSAECVKLRQQVDELKAQNQSVEEAKGWLERRLQQSEQSLKEKEEENTATLSHVEAEHASVLTHLREENQEQLDSLKEKYKETYKLSCDKEESLKAELNTYEKEINQLKQEIADSVDDRKIHEKKGLTMLKDLKRQLHSERKRAEKLQDKLQETLSESQQGKTMEDMFGSFDGDTSLREDRSSVSSWSVGASLPKDLSNTSGPQSPDRLQSPLGDFEHEHNDLVSRLAELQQEKWNMEEKLSHLEMSTGAMAEDLITKTKIIEHYVMDSRTDPKPHSASHEDKLTLKKVLDLVNRSDEQGLKEMNRKLQRMLEETLTKNMHLQKDLEMLSEEVVRLSKVQHTGTQEVGQDGSQQKNTSEETVTMEMKITQAT</sequence>
<dbReference type="EMBL" id="NEDP02000020">
    <property type="protein sequence ID" value="OWF56848.1"/>
    <property type="molecule type" value="Genomic_DNA"/>
</dbReference>
<gene>
    <name evidence="3" type="ORF">KP79_PYT11238</name>
</gene>
<dbReference type="GO" id="GO:0098998">
    <property type="term" value="C:extrinsic component of postsynaptic early endosome membrane"/>
    <property type="evidence" value="ECO:0007669"/>
    <property type="project" value="TreeGrafter"/>
</dbReference>
<reference evidence="3 4" key="1">
    <citation type="journal article" date="2017" name="Nat. Ecol. Evol.">
        <title>Scallop genome provides insights into evolution of bilaterian karyotype and development.</title>
        <authorList>
            <person name="Wang S."/>
            <person name="Zhang J."/>
            <person name="Jiao W."/>
            <person name="Li J."/>
            <person name="Xun X."/>
            <person name="Sun Y."/>
            <person name="Guo X."/>
            <person name="Huan P."/>
            <person name="Dong B."/>
            <person name="Zhang L."/>
            <person name="Hu X."/>
            <person name="Sun X."/>
            <person name="Wang J."/>
            <person name="Zhao C."/>
            <person name="Wang Y."/>
            <person name="Wang D."/>
            <person name="Huang X."/>
            <person name="Wang R."/>
            <person name="Lv J."/>
            <person name="Li Y."/>
            <person name="Zhang Z."/>
            <person name="Liu B."/>
            <person name="Lu W."/>
            <person name="Hui Y."/>
            <person name="Liang J."/>
            <person name="Zhou Z."/>
            <person name="Hou R."/>
            <person name="Li X."/>
            <person name="Liu Y."/>
            <person name="Li H."/>
            <person name="Ning X."/>
            <person name="Lin Y."/>
            <person name="Zhao L."/>
            <person name="Xing Q."/>
            <person name="Dou J."/>
            <person name="Li Y."/>
            <person name="Mao J."/>
            <person name="Guo H."/>
            <person name="Dou H."/>
            <person name="Li T."/>
            <person name="Mu C."/>
            <person name="Jiang W."/>
            <person name="Fu Q."/>
            <person name="Fu X."/>
            <person name="Miao Y."/>
            <person name="Liu J."/>
            <person name="Yu Q."/>
            <person name="Li R."/>
            <person name="Liao H."/>
            <person name="Li X."/>
            <person name="Kong Y."/>
            <person name="Jiang Z."/>
            <person name="Chourrout D."/>
            <person name="Li R."/>
            <person name="Bao Z."/>
        </authorList>
    </citation>
    <scope>NUCLEOTIDE SEQUENCE [LARGE SCALE GENOMIC DNA]</scope>
    <source>
        <strain evidence="3 4">PY_sf001</strain>
    </source>
</reference>
<comment type="caution">
    <text evidence="3">The sequence shown here is derived from an EMBL/GenBank/DDBJ whole genome shotgun (WGS) entry which is preliminary data.</text>
</comment>
<dbReference type="PANTHER" id="PTHR18978">
    <property type="entry name" value="GRIP-1 ASSOCIATED PROTEIN 1"/>
    <property type="match status" value="1"/>
</dbReference>
<evidence type="ECO:0000313" key="3">
    <source>
        <dbReference type="EMBL" id="OWF56848.1"/>
    </source>
</evidence>
<proteinExistence type="predicted"/>
<dbReference type="STRING" id="6573.A0A210R7C1"/>
<feature type="compositionally biased region" description="Polar residues" evidence="2">
    <location>
        <begin position="820"/>
        <end position="841"/>
    </location>
</feature>
<dbReference type="Proteomes" id="UP000242188">
    <property type="component" value="Unassembled WGS sequence"/>
</dbReference>
<feature type="compositionally biased region" description="Basic and acidic residues" evidence="2">
    <location>
        <begin position="619"/>
        <end position="632"/>
    </location>
</feature>
<dbReference type="GO" id="GO:0098978">
    <property type="term" value="C:glutamatergic synapse"/>
    <property type="evidence" value="ECO:0007669"/>
    <property type="project" value="TreeGrafter"/>
</dbReference>
<dbReference type="OrthoDB" id="6269447at2759"/>
<keyword evidence="4" id="KW-1185">Reference proteome</keyword>
<feature type="region of interest" description="Disordered" evidence="2">
    <location>
        <begin position="619"/>
        <end position="695"/>
    </location>
</feature>
<dbReference type="AlphaFoldDB" id="A0A210R7C1"/>
<evidence type="ECO:0000256" key="1">
    <source>
        <dbReference type="SAM" id="Coils"/>
    </source>
</evidence>
<feature type="coiled-coil region" evidence="1">
    <location>
        <begin position="774"/>
        <end position="819"/>
    </location>
</feature>
<evidence type="ECO:0000256" key="2">
    <source>
        <dbReference type="SAM" id="MobiDB-lite"/>
    </source>
</evidence>
<feature type="region of interest" description="Disordered" evidence="2">
    <location>
        <begin position="164"/>
        <end position="220"/>
    </location>
</feature>